<dbReference type="EMBL" id="JAAIJR010000052">
    <property type="protein sequence ID" value="NEX21354.1"/>
    <property type="molecule type" value="Genomic_DNA"/>
</dbReference>
<dbReference type="GO" id="GO:0005524">
    <property type="term" value="F:ATP binding"/>
    <property type="evidence" value="ECO:0007669"/>
    <property type="project" value="UniProtKB-KW"/>
</dbReference>
<gene>
    <name evidence="5" type="ORF">G3480_13705</name>
</gene>
<organism evidence="5 6">
    <name type="scientific">Thiorhodococcus mannitoliphagus</name>
    <dbReference type="NCBI Taxonomy" id="329406"/>
    <lineage>
        <taxon>Bacteria</taxon>
        <taxon>Pseudomonadati</taxon>
        <taxon>Pseudomonadota</taxon>
        <taxon>Gammaproteobacteria</taxon>
        <taxon>Chromatiales</taxon>
        <taxon>Chromatiaceae</taxon>
        <taxon>Thiorhodococcus</taxon>
    </lineage>
</organism>
<dbReference type="RefSeq" id="WP_164654455.1">
    <property type="nucleotide sequence ID" value="NZ_JAAIJR010000052.1"/>
</dbReference>
<dbReference type="Gene3D" id="1.10.8.80">
    <property type="entry name" value="Magnesium chelatase subunit I, C-Terminal domain"/>
    <property type="match status" value="1"/>
</dbReference>
<accession>A0A6P1E042</accession>
<reference evidence="5 6" key="2">
    <citation type="submission" date="2020-02" db="EMBL/GenBank/DDBJ databases">
        <title>Genome sequences of Thiorhodococcus mannitoliphagus and Thiorhodococcus minor, purple sulfur photosynthetic bacteria in the gammaproteobacterial family, Chromatiaceae.</title>
        <authorList>
            <person name="Aviles F.A."/>
            <person name="Meyer T.E."/>
            <person name="Kyndt J.A."/>
        </authorList>
    </citation>
    <scope>NUCLEOTIDE SEQUENCE [LARGE SCALE GENOMIC DNA]</scope>
    <source>
        <strain evidence="5 6">DSM 18266</strain>
    </source>
</reference>
<evidence type="ECO:0000256" key="2">
    <source>
        <dbReference type="ARBA" id="ARBA00022840"/>
    </source>
</evidence>
<dbReference type="FunFam" id="3.40.50.300:FF:000640">
    <property type="entry name" value="MoxR family ATPase"/>
    <property type="match status" value="1"/>
</dbReference>
<dbReference type="Proteomes" id="UP000471640">
    <property type="component" value="Unassembled WGS sequence"/>
</dbReference>
<dbReference type="SUPFAM" id="SSF52540">
    <property type="entry name" value="P-loop containing nucleoside triphosphate hydrolases"/>
    <property type="match status" value="1"/>
</dbReference>
<dbReference type="SMART" id="SM00382">
    <property type="entry name" value="AAA"/>
    <property type="match status" value="1"/>
</dbReference>
<evidence type="ECO:0000313" key="6">
    <source>
        <dbReference type="Proteomes" id="UP000471640"/>
    </source>
</evidence>
<dbReference type="AlphaFoldDB" id="A0A6P1E042"/>
<proteinExistence type="inferred from homology"/>
<dbReference type="Gene3D" id="3.40.50.300">
    <property type="entry name" value="P-loop containing nucleotide triphosphate hydrolases"/>
    <property type="match status" value="1"/>
</dbReference>
<comment type="similarity">
    <text evidence="3">Belongs to the MoxR family.</text>
</comment>
<sequence>MNLAQRRSQTETPSRAALADTILDNAGRVILGKDHELRLALACLLARGHLLIEDLPGVGKTTLAHLLARLLGLDYSRIQFTSDLLPADVIGVSVYDRATEGFRFHPGPIFSQLILADEINRATPKAQSALLEAMEERQVTVEGETRPLPEPFFVIATQNPLHQVGTYPLPESQLDRFLMRIQLGYPEAEQEKRLLAGEDRRDMVARQAPALTNAQLIELQRSVALIHAAPPIIDYVHAVLQFTRGSERFAYGLSPRAGLGMLHAAKAWAFLAGRDYAIPEDVQAVLPACVLHRLVSGELGQRDGAEDAASFILDSIPV</sequence>
<reference evidence="6" key="1">
    <citation type="journal article" date="2020" name="Microbiol. Resour. Announc.">
        <title>Draft Genome Sequences of Thiorhodococcus mannitoliphagus and Thiorhodococcus minor, Purple Sulfur Photosynthetic Bacteria in the Gammaproteobacterial Family Chromatiaceae.</title>
        <authorList>
            <person name="Aviles F.A."/>
            <person name="Meyer T.E."/>
            <person name="Kyndt J.A."/>
        </authorList>
    </citation>
    <scope>NUCLEOTIDE SEQUENCE [LARGE SCALE GENOMIC DNA]</scope>
    <source>
        <strain evidence="6">DSM 18266</strain>
    </source>
</reference>
<keyword evidence="6" id="KW-1185">Reference proteome</keyword>
<dbReference type="InterPro" id="IPR050764">
    <property type="entry name" value="CbbQ/NirQ/NorQ/GpvN"/>
</dbReference>
<dbReference type="InterPro" id="IPR041628">
    <property type="entry name" value="ChlI/MoxR_AAA_lid"/>
</dbReference>
<dbReference type="PANTHER" id="PTHR42759">
    <property type="entry name" value="MOXR FAMILY PROTEIN"/>
    <property type="match status" value="1"/>
</dbReference>
<feature type="domain" description="AAA+ ATPase" evidence="4">
    <location>
        <begin position="46"/>
        <end position="187"/>
    </location>
</feature>
<evidence type="ECO:0000256" key="3">
    <source>
        <dbReference type="ARBA" id="ARBA00061607"/>
    </source>
</evidence>
<evidence type="ECO:0000313" key="5">
    <source>
        <dbReference type="EMBL" id="NEX21354.1"/>
    </source>
</evidence>
<dbReference type="GO" id="GO:0016887">
    <property type="term" value="F:ATP hydrolysis activity"/>
    <property type="evidence" value="ECO:0007669"/>
    <property type="project" value="InterPro"/>
</dbReference>
<dbReference type="InterPro" id="IPR027417">
    <property type="entry name" value="P-loop_NTPase"/>
</dbReference>
<dbReference type="CDD" id="cd00009">
    <property type="entry name" value="AAA"/>
    <property type="match status" value="1"/>
</dbReference>
<dbReference type="Pfam" id="PF17863">
    <property type="entry name" value="AAA_lid_2"/>
    <property type="match status" value="1"/>
</dbReference>
<name>A0A6P1E042_9GAMM</name>
<keyword evidence="2" id="KW-0067">ATP-binding</keyword>
<evidence type="ECO:0000259" key="4">
    <source>
        <dbReference type="SMART" id="SM00382"/>
    </source>
</evidence>
<dbReference type="PIRSF" id="PIRSF002849">
    <property type="entry name" value="AAA_ATPase_chaperone_MoxR_prd"/>
    <property type="match status" value="1"/>
</dbReference>
<dbReference type="InterPro" id="IPR003593">
    <property type="entry name" value="AAA+_ATPase"/>
</dbReference>
<comment type="caution">
    <text evidence="5">The sequence shown here is derived from an EMBL/GenBank/DDBJ whole genome shotgun (WGS) entry which is preliminary data.</text>
</comment>
<dbReference type="PANTHER" id="PTHR42759:SF5">
    <property type="entry name" value="METHANOL DEHYDROGENASE REGULATOR"/>
    <property type="match status" value="1"/>
</dbReference>
<protein>
    <submittedName>
        <fullName evidence="5">AAA domain-containing protein</fullName>
    </submittedName>
</protein>
<dbReference type="Pfam" id="PF07726">
    <property type="entry name" value="AAA_3"/>
    <property type="match status" value="1"/>
</dbReference>
<keyword evidence="1" id="KW-0547">Nucleotide-binding</keyword>
<dbReference type="InterPro" id="IPR011703">
    <property type="entry name" value="ATPase_AAA-3"/>
</dbReference>
<evidence type="ECO:0000256" key="1">
    <source>
        <dbReference type="ARBA" id="ARBA00022741"/>
    </source>
</evidence>